<sequence>MSPATAFVIATLAMVASLADAAYHDSLRNHFCLATLVG</sequence>
<comment type="caution">
    <text evidence="2">The sequence shown here is derived from an EMBL/GenBank/DDBJ whole genome shotgun (WGS) entry which is preliminary data.</text>
</comment>
<keyword evidence="1" id="KW-0732">Signal</keyword>
<gene>
    <name evidence="2" type="ORF">PLXY2_LOCUS12358</name>
</gene>
<reference evidence="2" key="1">
    <citation type="submission" date="2020-11" db="EMBL/GenBank/DDBJ databases">
        <authorList>
            <person name="Whiteford S."/>
        </authorList>
    </citation>
    <scope>NUCLEOTIDE SEQUENCE</scope>
</reference>
<dbReference type="EMBL" id="CAJHNJ030000072">
    <property type="protein sequence ID" value="CAG9134098.1"/>
    <property type="molecule type" value="Genomic_DNA"/>
</dbReference>
<proteinExistence type="predicted"/>
<protein>
    <submittedName>
        <fullName evidence="2">(diamondback moth) hypothetical protein</fullName>
    </submittedName>
</protein>
<feature type="signal peptide" evidence="1">
    <location>
        <begin position="1"/>
        <end position="21"/>
    </location>
</feature>
<evidence type="ECO:0000313" key="3">
    <source>
        <dbReference type="Proteomes" id="UP000653454"/>
    </source>
</evidence>
<name>A0A8S4G529_PLUXY</name>
<feature type="chain" id="PRO_5035790088" evidence="1">
    <location>
        <begin position="22"/>
        <end position="38"/>
    </location>
</feature>
<evidence type="ECO:0000256" key="1">
    <source>
        <dbReference type="SAM" id="SignalP"/>
    </source>
</evidence>
<organism evidence="2 3">
    <name type="scientific">Plutella xylostella</name>
    <name type="common">Diamondback moth</name>
    <name type="synonym">Plutella maculipennis</name>
    <dbReference type="NCBI Taxonomy" id="51655"/>
    <lineage>
        <taxon>Eukaryota</taxon>
        <taxon>Metazoa</taxon>
        <taxon>Ecdysozoa</taxon>
        <taxon>Arthropoda</taxon>
        <taxon>Hexapoda</taxon>
        <taxon>Insecta</taxon>
        <taxon>Pterygota</taxon>
        <taxon>Neoptera</taxon>
        <taxon>Endopterygota</taxon>
        <taxon>Lepidoptera</taxon>
        <taxon>Glossata</taxon>
        <taxon>Ditrysia</taxon>
        <taxon>Yponomeutoidea</taxon>
        <taxon>Plutellidae</taxon>
        <taxon>Plutella</taxon>
    </lineage>
</organism>
<evidence type="ECO:0000313" key="2">
    <source>
        <dbReference type="EMBL" id="CAG9134098.1"/>
    </source>
</evidence>
<dbReference type="Proteomes" id="UP000653454">
    <property type="component" value="Unassembled WGS sequence"/>
</dbReference>
<dbReference type="AlphaFoldDB" id="A0A8S4G529"/>
<keyword evidence="3" id="KW-1185">Reference proteome</keyword>
<accession>A0A8S4G529</accession>